<dbReference type="AlphaFoldDB" id="A0A6A4SMN1"/>
<organism evidence="2 3">
    <name type="scientific">Scophthalmus maximus</name>
    <name type="common">Turbot</name>
    <name type="synonym">Psetta maxima</name>
    <dbReference type="NCBI Taxonomy" id="52904"/>
    <lineage>
        <taxon>Eukaryota</taxon>
        <taxon>Metazoa</taxon>
        <taxon>Chordata</taxon>
        <taxon>Craniata</taxon>
        <taxon>Vertebrata</taxon>
        <taxon>Euteleostomi</taxon>
        <taxon>Actinopterygii</taxon>
        <taxon>Neopterygii</taxon>
        <taxon>Teleostei</taxon>
        <taxon>Neoteleostei</taxon>
        <taxon>Acanthomorphata</taxon>
        <taxon>Carangaria</taxon>
        <taxon>Pleuronectiformes</taxon>
        <taxon>Pleuronectoidei</taxon>
        <taxon>Scophthalmidae</taxon>
        <taxon>Scophthalmus</taxon>
    </lineage>
</organism>
<protein>
    <submittedName>
        <fullName evidence="2">Uncharacterized protein</fullName>
    </submittedName>
</protein>
<dbReference type="Proteomes" id="UP000438429">
    <property type="component" value="Unassembled WGS sequence"/>
</dbReference>
<proteinExistence type="predicted"/>
<dbReference type="EMBL" id="VEVO01000011">
    <property type="protein sequence ID" value="KAF0034437.1"/>
    <property type="molecule type" value="Genomic_DNA"/>
</dbReference>
<feature type="compositionally biased region" description="Basic and acidic residues" evidence="1">
    <location>
        <begin position="1"/>
        <end position="12"/>
    </location>
</feature>
<evidence type="ECO:0000313" key="2">
    <source>
        <dbReference type="EMBL" id="KAF0034437.1"/>
    </source>
</evidence>
<evidence type="ECO:0000313" key="3">
    <source>
        <dbReference type="Proteomes" id="UP000438429"/>
    </source>
</evidence>
<feature type="compositionally biased region" description="Acidic residues" evidence="1">
    <location>
        <begin position="37"/>
        <end position="62"/>
    </location>
</feature>
<sequence>MVYKSESGHTTDVDIVTAHGPVEEPVEDKQSRHTPESQEEDEEEDEDTDTDDGGAVGEDEDVDAVKQLKETVSSSIHKLANFDENPMDAKESDMSDTLSPSKDRSSDDTSDGNMDEQDLNEPLNRVALLKEPGDTEQVIHYLHRELLEAQELANTGKQRCQELQALLEEERRSNSQLTEESTKQIQYLQNPPDILICSPLIQTDALLTPV</sequence>
<comment type="caution">
    <text evidence="2">The sequence shown here is derived from an EMBL/GenBank/DDBJ whole genome shotgun (WGS) entry which is preliminary data.</text>
</comment>
<feature type="region of interest" description="Disordered" evidence="1">
    <location>
        <begin position="1"/>
        <end position="120"/>
    </location>
</feature>
<feature type="compositionally biased region" description="Basic and acidic residues" evidence="1">
    <location>
        <begin position="27"/>
        <end position="36"/>
    </location>
</feature>
<accession>A0A6A4SMN1</accession>
<evidence type="ECO:0000256" key="1">
    <source>
        <dbReference type="SAM" id="MobiDB-lite"/>
    </source>
</evidence>
<gene>
    <name evidence="2" type="ORF">F2P81_012195</name>
</gene>
<feature type="compositionally biased region" description="Acidic residues" evidence="1">
    <location>
        <begin position="108"/>
        <end position="119"/>
    </location>
</feature>
<reference evidence="2 3" key="1">
    <citation type="submission" date="2019-06" db="EMBL/GenBank/DDBJ databases">
        <title>Draft genomes of female and male turbot (Scophthalmus maximus).</title>
        <authorList>
            <person name="Xu H."/>
            <person name="Xu X.-W."/>
            <person name="Shao C."/>
            <person name="Chen S."/>
        </authorList>
    </citation>
    <scope>NUCLEOTIDE SEQUENCE [LARGE SCALE GENOMIC DNA]</scope>
    <source>
        <strain evidence="2">Ysfricsl-2016a</strain>
        <tissue evidence="2">Blood</tissue>
    </source>
</reference>
<name>A0A6A4SMN1_SCOMX</name>